<dbReference type="Proteomes" id="UP001310022">
    <property type="component" value="Unassembled WGS sequence"/>
</dbReference>
<feature type="domain" description="Polymerase nucleotidyl transferase" evidence="1">
    <location>
        <begin position="18"/>
        <end position="93"/>
    </location>
</feature>
<keyword evidence="3" id="KW-1185">Reference proteome</keyword>
<reference evidence="2 3" key="1">
    <citation type="submission" date="2021-12" db="EMBL/GenBank/DDBJ databases">
        <title>Genome sequencing of bacteria with rrn-lacking chromosome and rrn-plasmid.</title>
        <authorList>
            <person name="Anda M."/>
            <person name="Iwasaki W."/>
        </authorList>
    </citation>
    <scope>NUCLEOTIDE SEQUENCE [LARGE SCALE GENOMIC DNA]</scope>
    <source>
        <strain evidence="2 3">NBRC 15940</strain>
    </source>
</reference>
<protein>
    <recommendedName>
        <fullName evidence="1">Polymerase nucleotidyl transferase domain-containing protein</fullName>
    </recommendedName>
</protein>
<dbReference type="CDD" id="cd05403">
    <property type="entry name" value="NT_KNTase_like"/>
    <property type="match status" value="1"/>
</dbReference>
<evidence type="ECO:0000313" key="2">
    <source>
        <dbReference type="EMBL" id="GJM61993.1"/>
    </source>
</evidence>
<gene>
    <name evidence="2" type="ORF">PEDI_25450</name>
</gene>
<organism evidence="2 3">
    <name type="scientific">Persicobacter diffluens</name>
    <dbReference type="NCBI Taxonomy" id="981"/>
    <lineage>
        <taxon>Bacteria</taxon>
        <taxon>Pseudomonadati</taxon>
        <taxon>Bacteroidota</taxon>
        <taxon>Cytophagia</taxon>
        <taxon>Cytophagales</taxon>
        <taxon>Persicobacteraceae</taxon>
        <taxon>Persicobacter</taxon>
    </lineage>
</organism>
<dbReference type="GO" id="GO:0016779">
    <property type="term" value="F:nucleotidyltransferase activity"/>
    <property type="evidence" value="ECO:0007669"/>
    <property type="project" value="InterPro"/>
</dbReference>
<dbReference type="InterPro" id="IPR002934">
    <property type="entry name" value="Polymerase_NTP_transf_dom"/>
</dbReference>
<comment type="caution">
    <text evidence="2">The sequence shown here is derived from an EMBL/GenBank/DDBJ whole genome shotgun (WGS) entry which is preliminary data.</text>
</comment>
<dbReference type="Gene3D" id="3.30.460.10">
    <property type="entry name" value="Beta Polymerase, domain 2"/>
    <property type="match status" value="1"/>
</dbReference>
<evidence type="ECO:0000259" key="1">
    <source>
        <dbReference type="Pfam" id="PF01909"/>
    </source>
</evidence>
<dbReference type="RefSeq" id="WP_338237408.1">
    <property type="nucleotide sequence ID" value="NZ_BQKE01000001.1"/>
</dbReference>
<accession>A0AAN5AML8</accession>
<sequence>MEVRDLDLSAKDLGILQSILNQYFPDAQAWAYGSRVTGKARPGSDLDVVVLVPRASPAFYEMREALVESDISVRVDLFVWGEIPGQFQEQIKEAFFILQ</sequence>
<dbReference type="AlphaFoldDB" id="A0AAN5AML8"/>
<dbReference type="EMBL" id="BQKE01000001">
    <property type="protein sequence ID" value="GJM61993.1"/>
    <property type="molecule type" value="Genomic_DNA"/>
</dbReference>
<dbReference type="SUPFAM" id="SSF81301">
    <property type="entry name" value="Nucleotidyltransferase"/>
    <property type="match status" value="1"/>
</dbReference>
<dbReference type="InterPro" id="IPR043519">
    <property type="entry name" value="NT_sf"/>
</dbReference>
<dbReference type="Pfam" id="PF01909">
    <property type="entry name" value="NTP_transf_2"/>
    <property type="match status" value="1"/>
</dbReference>
<proteinExistence type="predicted"/>
<evidence type="ECO:0000313" key="3">
    <source>
        <dbReference type="Proteomes" id="UP001310022"/>
    </source>
</evidence>
<name>A0AAN5AML8_9BACT</name>